<reference evidence="2" key="1">
    <citation type="submission" date="2022-12" db="EMBL/GenBank/DDBJ databases">
        <title>Draft genome sequences of 22 rhizogenic Agrobacterium biovar 1 strains, the causative agent of hairy root disease.</title>
        <authorList>
            <person name="Kim N."/>
            <person name="Vargas P."/>
            <person name="Rediers H."/>
        </authorList>
    </citation>
    <scope>NUCLEOTIDE SEQUENCE</scope>
    <source>
        <strain evidence="2">ST15.13.006</strain>
    </source>
</reference>
<sequence>MTKLSLTLPFQSNETLPSYCSRIAAVNGIESASEFSAHFGFRFDRLVKGGHAEIDVFAELVGKMPIQLHRGQLSQHGKTVVIQESIFTREFIDTDRCRVCPACVLRDIGPQFSFHRAYGRTEWMLRFVHTCPDHKIPLVTFGGGRKNFGDFATQIRAIIEELKTHASKPRLNIPIRLQDYVINRMRGSKTQGGWLDDFPLQAAAHFAELLGAVVRDGSEPDLESYTSDDWIEVAEIGFGIAKMGEPAVRAALQEFLESNPMSRRVRASMFLGRLHAELLERHDQPGYLELGKFLEDVVRERHPNLVSDLPA</sequence>
<protein>
    <submittedName>
        <fullName evidence="2">TniQ family protein</fullName>
    </submittedName>
</protein>
<dbReference type="Pfam" id="PF06527">
    <property type="entry name" value="TniQ"/>
    <property type="match status" value="1"/>
</dbReference>
<evidence type="ECO:0000259" key="1">
    <source>
        <dbReference type="Pfam" id="PF06527"/>
    </source>
</evidence>
<dbReference type="RefSeq" id="WP_269834534.1">
    <property type="nucleotide sequence ID" value="NZ_JAPZLR010000001.1"/>
</dbReference>
<feature type="domain" description="TniQ" evidence="1">
    <location>
        <begin position="7"/>
        <end position="138"/>
    </location>
</feature>
<dbReference type="Proteomes" id="UP001151018">
    <property type="component" value="Unassembled WGS sequence"/>
</dbReference>
<name>A0A9X3KKH2_9HYPH</name>
<dbReference type="AlphaFoldDB" id="A0A9X3KKH2"/>
<organism evidence="2 3">
    <name type="scientific">Agrobacterium salinitolerans</name>
    <dbReference type="NCBI Taxonomy" id="1183413"/>
    <lineage>
        <taxon>Bacteria</taxon>
        <taxon>Pseudomonadati</taxon>
        <taxon>Pseudomonadota</taxon>
        <taxon>Alphaproteobacteria</taxon>
        <taxon>Hyphomicrobiales</taxon>
        <taxon>Rhizobiaceae</taxon>
        <taxon>Rhizobium/Agrobacterium group</taxon>
        <taxon>Agrobacterium</taxon>
    </lineage>
</organism>
<dbReference type="InterPro" id="IPR009492">
    <property type="entry name" value="TniQ"/>
</dbReference>
<comment type="caution">
    <text evidence="2">The sequence shown here is derived from an EMBL/GenBank/DDBJ whole genome shotgun (WGS) entry which is preliminary data.</text>
</comment>
<evidence type="ECO:0000313" key="3">
    <source>
        <dbReference type="Proteomes" id="UP001151018"/>
    </source>
</evidence>
<accession>A0A9X3KKH2</accession>
<gene>
    <name evidence="2" type="ORF">O9X88_02295</name>
</gene>
<proteinExistence type="predicted"/>
<dbReference type="EMBL" id="JAPZLR010000001">
    <property type="protein sequence ID" value="MCZ7936365.1"/>
    <property type="molecule type" value="Genomic_DNA"/>
</dbReference>
<evidence type="ECO:0000313" key="2">
    <source>
        <dbReference type="EMBL" id="MCZ7936365.1"/>
    </source>
</evidence>